<evidence type="ECO:0000256" key="3">
    <source>
        <dbReference type="ARBA" id="ARBA00022737"/>
    </source>
</evidence>
<feature type="repeat" description="RCC1" evidence="6">
    <location>
        <begin position="1046"/>
        <end position="1100"/>
    </location>
</feature>
<feature type="transmembrane region" description="Helical" evidence="8">
    <location>
        <begin position="191"/>
        <end position="212"/>
    </location>
</feature>
<dbReference type="PROSITE" id="PS50012">
    <property type="entry name" value="RCC1_3"/>
    <property type="match status" value="7"/>
</dbReference>
<dbReference type="InterPro" id="IPR018499">
    <property type="entry name" value="Tetraspanin/Peripherin"/>
</dbReference>
<comment type="subcellular location">
    <subcellularLocation>
        <location evidence="1">Membrane</location>
        <topology evidence="1">Multi-pass membrane protein</topology>
    </subcellularLocation>
</comment>
<dbReference type="PRINTS" id="PR00633">
    <property type="entry name" value="RCCNDNSATION"/>
</dbReference>
<comment type="caution">
    <text evidence="10">The sequence shown here is derived from an EMBL/GenBank/DDBJ whole genome shotgun (WGS) entry which is preliminary data.</text>
</comment>
<dbReference type="PROSITE" id="PS50003">
    <property type="entry name" value="PH_DOMAIN"/>
    <property type="match status" value="1"/>
</dbReference>
<feature type="transmembrane region" description="Helical" evidence="8">
    <location>
        <begin position="628"/>
        <end position="651"/>
    </location>
</feature>
<keyword evidence="4 8" id="KW-1133">Transmembrane helix</keyword>
<dbReference type="Pfam" id="PF13540">
    <property type="entry name" value="RCC1_2"/>
    <property type="match status" value="1"/>
</dbReference>
<feature type="region of interest" description="Disordered" evidence="7">
    <location>
        <begin position="221"/>
        <end position="257"/>
    </location>
</feature>
<dbReference type="InterPro" id="IPR001849">
    <property type="entry name" value="PH_domain"/>
</dbReference>
<evidence type="ECO:0000259" key="9">
    <source>
        <dbReference type="PROSITE" id="PS50003"/>
    </source>
</evidence>
<evidence type="ECO:0000256" key="4">
    <source>
        <dbReference type="ARBA" id="ARBA00022989"/>
    </source>
</evidence>
<keyword evidence="2 8" id="KW-0812">Transmembrane</keyword>
<evidence type="ECO:0000256" key="1">
    <source>
        <dbReference type="ARBA" id="ARBA00004141"/>
    </source>
</evidence>
<protein>
    <recommendedName>
        <fullName evidence="9">PH domain-containing protein</fullName>
    </recommendedName>
</protein>
<dbReference type="PANTHER" id="PTHR22870">
    <property type="entry name" value="REGULATOR OF CHROMOSOME CONDENSATION"/>
    <property type="match status" value="1"/>
</dbReference>
<evidence type="ECO:0000256" key="8">
    <source>
        <dbReference type="SAM" id="Phobius"/>
    </source>
</evidence>
<dbReference type="Pfam" id="PF00415">
    <property type="entry name" value="RCC1"/>
    <property type="match status" value="4"/>
</dbReference>
<dbReference type="Gene3D" id="2.130.10.30">
    <property type="entry name" value="Regulator of chromosome condensation 1/beta-lactamase-inhibitor protein II"/>
    <property type="match status" value="4"/>
</dbReference>
<accession>A0AAD5LLS4</accession>
<dbReference type="PROSITE" id="PS00626">
    <property type="entry name" value="RCC1_2"/>
    <property type="match status" value="2"/>
</dbReference>
<dbReference type="GO" id="GO:0016020">
    <property type="term" value="C:membrane"/>
    <property type="evidence" value="ECO:0007669"/>
    <property type="project" value="UniProtKB-SubCell"/>
</dbReference>
<feature type="region of interest" description="Disordered" evidence="7">
    <location>
        <begin position="1"/>
        <end position="22"/>
    </location>
</feature>
<feature type="compositionally biased region" description="Basic and acidic residues" evidence="7">
    <location>
        <begin position="232"/>
        <end position="244"/>
    </location>
</feature>
<gene>
    <name evidence="10" type="ORF">P43SY_009235</name>
</gene>
<dbReference type="Proteomes" id="UP001209570">
    <property type="component" value="Unassembled WGS sequence"/>
</dbReference>
<dbReference type="Pfam" id="PF00335">
    <property type="entry name" value="Tetraspanin"/>
    <property type="match status" value="1"/>
</dbReference>
<dbReference type="SUPFAM" id="SSF50985">
    <property type="entry name" value="RCC1/BLIP-II"/>
    <property type="match status" value="2"/>
</dbReference>
<dbReference type="InterPro" id="IPR000408">
    <property type="entry name" value="Reg_chr_condens"/>
</dbReference>
<name>A0AAD5LLS4_PYTIN</name>
<keyword evidence="5 8" id="KW-0472">Membrane</keyword>
<dbReference type="SMART" id="SM00233">
    <property type="entry name" value="PH"/>
    <property type="match status" value="1"/>
</dbReference>
<feature type="repeat" description="RCC1" evidence="6">
    <location>
        <begin position="439"/>
        <end position="499"/>
    </location>
</feature>
<evidence type="ECO:0000313" key="11">
    <source>
        <dbReference type="Proteomes" id="UP001209570"/>
    </source>
</evidence>
<proteinExistence type="predicted"/>
<feature type="repeat" description="RCC1" evidence="6">
    <location>
        <begin position="1230"/>
        <end position="1296"/>
    </location>
</feature>
<dbReference type="InterPro" id="IPR011993">
    <property type="entry name" value="PH-like_dom_sf"/>
</dbReference>
<feature type="repeat" description="RCC1" evidence="6">
    <location>
        <begin position="1116"/>
        <end position="1167"/>
    </location>
</feature>
<feature type="domain" description="PH" evidence="9">
    <location>
        <begin position="29"/>
        <end position="144"/>
    </location>
</feature>
<feature type="transmembrane region" description="Helical" evidence="8">
    <location>
        <begin position="595"/>
        <end position="616"/>
    </location>
</feature>
<evidence type="ECO:0000313" key="10">
    <source>
        <dbReference type="EMBL" id="KAJ0402978.1"/>
    </source>
</evidence>
<feature type="region of interest" description="Disordered" evidence="7">
    <location>
        <begin position="979"/>
        <end position="1012"/>
    </location>
</feature>
<keyword evidence="11" id="KW-1185">Reference proteome</keyword>
<evidence type="ECO:0000256" key="6">
    <source>
        <dbReference type="PROSITE-ProRule" id="PRU00235"/>
    </source>
</evidence>
<dbReference type="PANTHER" id="PTHR22870:SF466">
    <property type="entry name" value="ANKYRIN REPEAT-CONTAINING PROTEIN"/>
    <property type="match status" value="1"/>
</dbReference>
<dbReference type="SUPFAM" id="SSF50729">
    <property type="entry name" value="PH domain-like"/>
    <property type="match status" value="1"/>
</dbReference>
<feature type="repeat" description="RCC1" evidence="6">
    <location>
        <begin position="500"/>
        <end position="549"/>
    </location>
</feature>
<dbReference type="EMBL" id="JAKCXM010000091">
    <property type="protein sequence ID" value="KAJ0402978.1"/>
    <property type="molecule type" value="Genomic_DNA"/>
</dbReference>
<feature type="repeat" description="RCC1" evidence="6">
    <location>
        <begin position="1171"/>
        <end position="1229"/>
    </location>
</feature>
<organism evidence="10 11">
    <name type="scientific">Pythium insidiosum</name>
    <name type="common">Pythiosis disease agent</name>
    <dbReference type="NCBI Taxonomy" id="114742"/>
    <lineage>
        <taxon>Eukaryota</taxon>
        <taxon>Sar</taxon>
        <taxon>Stramenopiles</taxon>
        <taxon>Oomycota</taxon>
        <taxon>Peronosporomycetes</taxon>
        <taxon>Pythiales</taxon>
        <taxon>Pythiaceae</taxon>
        <taxon>Pythium</taxon>
    </lineage>
</organism>
<feature type="repeat" description="RCC1" evidence="6">
    <location>
        <begin position="945"/>
        <end position="1045"/>
    </location>
</feature>
<sequence>MKGKARGAPAPGAGSSSGSSSAPFLVPQDARLRGLVLKKNGGFLRQWRERLMVVTSDGMLKYQKKKGEFIRVKEVDLVKSDISHAVTLHGSHFCIEISNGANRFQLGFSKQADAKLWQEVMLEAADENAAGRRAWVANLRRVLTLPVRDRLDVVQLMGDRDWVNEWRFCWRALVDSFGEDFNSRRRRLKRLYTIWLQFHLFAEVLAEVYFAIVHTREGSVSSFTRGDSQDGADARSSHSSREDAASSSSSPRTVILPRIGTGSNKALEEDVDVVEHKSIRVEYGSKSWRGRKRLEKDVKNMARFRETLEFLCAQHNMEKPMASFPMLPLMAAFSMRGVPVVAIATPLGNDSEVIPLEKRSVQDIVSAIRSVNGFSLFPYREWPDLWMLKLDNAFRAVSEFQFDAAKEILQSIVERLSKNEQLLFPVQWKVAILVLGNDNQLFTFGYGECGRLGHGNEETVHEPKVVEYFSSLMESLGTHIAGIAQVSCGREHTMVVLQNGDLYGFGWAEAGRIGTGESGSVLTPSKVMELKSVKAVACGREHTLALNTSGEVFAFGAGDDGKVFVWGSPAAGNGAALNEEDARIKQVAVVGDFQINQVSCGLALALISILGLYGLQRNRYCVTKGKRNYVLGCFILLSLAGASIIIGGGVIGLTLRQVADNAEANNFSQPRVKYFEEAVLTLLEGYVKDDPGGWRGWQNSMYCCGYASVDEMKLYWKNQDDVDTLDHVRTINGVSGTFCAKKASECPGNALPCPAKGRTWCRAEVLSLIVDNYSFLGIYAIVIGSCQLLSVCLALFTLMCDVRMLNARSPTLEITHKALSPLRQAARLAATFERSAARGVLDVGPIAWGYGTRDGALAHGDTASSVTVLKKIAACRRTSVRQISAGDRLSLLLTADGAVLQSGRLFLRQDGVKMWSPQVVCFDETPSIVAVEAGHLAAYAVDDRGRLYSWGTRRYGQLGLGDDDVSEDEDVDMANDAVVDSPLLEEGPGTDEAKAPQEEEEEPRSDGLRPRREYVVERVPRPVQLDAQLVGVSAGNHFVVVVCSRGGVYSWGWNAHGQLGLGCCSLERGVGTPQRVDALAETIVLQVAAGHSHALAIAMPRSSREDSTLSVSSEYTMVFAWGRGRRGCLGIGGHADQHLPREVTFFRGLHATQIAAGHDHSLVACAVGAHSYLYAFGGNQFGQLGIGRTSAAGGVDMPTTVDELCSGRTGVSLAAIGAGAYFSAALTVDGELFTWGDARHGKTARPDGRTTFVPWPALREHEAVVPPTSKTAVTPSQGFVTALSVGAHHALALHRKQDQPDRWRKFSLGDVVTALPEDDELDVQQGVHCVCASAHATTAATLGLLLYCASCALGPICRVCVRRCHVDHRLHAKSYAADTESPSPKATAGRH</sequence>
<evidence type="ECO:0000256" key="2">
    <source>
        <dbReference type="ARBA" id="ARBA00022692"/>
    </source>
</evidence>
<feature type="compositionally biased region" description="Low complexity" evidence="7">
    <location>
        <begin position="7"/>
        <end position="22"/>
    </location>
</feature>
<dbReference type="Gene3D" id="2.30.29.30">
    <property type="entry name" value="Pleckstrin-homology domain (PH domain)/Phosphotyrosine-binding domain (PTB)"/>
    <property type="match status" value="1"/>
</dbReference>
<dbReference type="InterPro" id="IPR051210">
    <property type="entry name" value="Ub_ligase/GEF_domain"/>
</dbReference>
<evidence type="ECO:0000256" key="7">
    <source>
        <dbReference type="SAM" id="MobiDB-lite"/>
    </source>
</evidence>
<keyword evidence="3" id="KW-0677">Repeat</keyword>
<reference evidence="10" key="1">
    <citation type="submission" date="2021-12" db="EMBL/GenBank/DDBJ databases">
        <title>Prjna785345.</title>
        <authorList>
            <person name="Rujirawat T."/>
            <person name="Krajaejun T."/>
        </authorList>
    </citation>
    <scope>NUCLEOTIDE SEQUENCE</scope>
    <source>
        <strain evidence="10">Pi057C3</strain>
    </source>
</reference>
<evidence type="ECO:0000256" key="5">
    <source>
        <dbReference type="ARBA" id="ARBA00023136"/>
    </source>
</evidence>
<dbReference type="InterPro" id="IPR009091">
    <property type="entry name" value="RCC1/BLIP-II"/>
</dbReference>